<evidence type="ECO:0000313" key="2">
    <source>
        <dbReference type="EMBL" id="MDG3015991.1"/>
    </source>
</evidence>
<comment type="caution">
    <text evidence="2">The sequence shown here is derived from an EMBL/GenBank/DDBJ whole genome shotgun (WGS) entry which is preliminary data.</text>
</comment>
<accession>A0A9X4M801</accession>
<dbReference type="EMBL" id="JANRHA010000010">
    <property type="protein sequence ID" value="MDG3015991.1"/>
    <property type="molecule type" value="Genomic_DNA"/>
</dbReference>
<proteinExistence type="predicted"/>
<reference evidence="2" key="1">
    <citation type="submission" date="2022-08" db="EMBL/GenBank/DDBJ databases">
        <title>Genome analysis of Corynebacteriales strain.</title>
        <authorList>
            <person name="Lee S.D."/>
        </authorList>
    </citation>
    <scope>NUCLEOTIDE SEQUENCE</scope>
    <source>
        <strain evidence="2">D3-21</strain>
    </source>
</reference>
<evidence type="ECO:0000313" key="3">
    <source>
        <dbReference type="Proteomes" id="UP001152755"/>
    </source>
</evidence>
<dbReference type="RefSeq" id="WP_277833233.1">
    <property type="nucleotide sequence ID" value="NZ_JAAIVF010000004.1"/>
</dbReference>
<evidence type="ECO:0000256" key="1">
    <source>
        <dbReference type="SAM" id="MobiDB-lite"/>
    </source>
</evidence>
<sequence>MSDSAEFLHDGDQQDFTIDDLSTGPHAHGFGRTGDGRTYAFRVRRSTLHLEIYRADVRSPVPGQDDVEAVAQCSVREVDLSDERSVVAVVRDAVADAQPVDGAPGDGLTVRAFLSRIGSVIDGM</sequence>
<keyword evidence="3" id="KW-1185">Reference proteome</keyword>
<name>A0A9X4M801_9ACTN</name>
<feature type="region of interest" description="Disordered" evidence="1">
    <location>
        <begin position="1"/>
        <end position="35"/>
    </location>
</feature>
<feature type="compositionally biased region" description="Basic and acidic residues" evidence="1">
    <location>
        <begin position="1"/>
        <end position="12"/>
    </location>
</feature>
<gene>
    <name evidence="2" type="ORF">NVS88_15635</name>
</gene>
<dbReference type="AlphaFoldDB" id="A0A9X4M801"/>
<protein>
    <submittedName>
        <fullName evidence="2">Uncharacterized protein</fullName>
    </submittedName>
</protein>
<organism evidence="2 3">
    <name type="scientific">Speluncibacter jeojiensis</name>
    <dbReference type="NCBI Taxonomy" id="2710754"/>
    <lineage>
        <taxon>Bacteria</taxon>
        <taxon>Bacillati</taxon>
        <taxon>Actinomycetota</taxon>
        <taxon>Actinomycetes</taxon>
        <taxon>Mycobacteriales</taxon>
        <taxon>Speluncibacteraceae</taxon>
        <taxon>Speluncibacter</taxon>
    </lineage>
</organism>
<dbReference type="Proteomes" id="UP001152755">
    <property type="component" value="Unassembled WGS sequence"/>
</dbReference>